<reference evidence="1 2" key="1">
    <citation type="journal article" date="2022" name="New Phytol.">
        <title>Ecological generalism drives hyperdiversity of secondary metabolite gene clusters in xylarialean endophytes.</title>
        <authorList>
            <person name="Franco M.E.E."/>
            <person name="Wisecaver J.H."/>
            <person name="Arnold A.E."/>
            <person name="Ju Y.M."/>
            <person name="Slot J.C."/>
            <person name="Ahrendt S."/>
            <person name="Moore L.P."/>
            <person name="Eastman K.E."/>
            <person name="Scott K."/>
            <person name="Konkel Z."/>
            <person name="Mondo S.J."/>
            <person name="Kuo A."/>
            <person name="Hayes R.D."/>
            <person name="Haridas S."/>
            <person name="Andreopoulos B."/>
            <person name="Riley R."/>
            <person name="LaButti K."/>
            <person name="Pangilinan J."/>
            <person name="Lipzen A."/>
            <person name="Amirebrahimi M."/>
            <person name="Yan J."/>
            <person name="Adam C."/>
            <person name="Keymanesh K."/>
            <person name="Ng V."/>
            <person name="Louie K."/>
            <person name="Northen T."/>
            <person name="Drula E."/>
            <person name="Henrissat B."/>
            <person name="Hsieh H.M."/>
            <person name="Youens-Clark K."/>
            <person name="Lutzoni F."/>
            <person name="Miadlikowska J."/>
            <person name="Eastwood D.C."/>
            <person name="Hamelin R.C."/>
            <person name="Grigoriev I.V."/>
            <person name="U'Ren J.M."/>
        </authorList>
    </citation>
    <scope>NUCLEOTIDE SEQUENCE [LARGE SCALE GENOMIC DNA]</scope>
    <source>
        <strain evidence="1 2">ER1909</strain>
    </source>
</reference>
<comment type="caution">
    <text evidence="1">The sequence shown here is derived from an EMBL/GenBank/DDBJ whole genome shotgun (WGS) entry which is preliminary data.</text>
</comment>
<name>A0ACC0CL46_9PEZI</name>
<proteinExistence type="predicted"/>
<sequence length="276" mass="31159">MSGGDGVFTYRHGIAAVQIIFFALSLLFAVYFRYSRRNGWFCIGVFSIFRIVGAGCMLATISSDSKGAWTGVFVCESFGMVLIIYLIIEFLLRINKVFPTVHDRWFWYPQVITWADIGLTIGGFTAASRSDHGLEPTGYTQASFGLFTALYLIVVYIFWCLWSMRGTFSHDEMVLIRCAAVCLPLLAVRTAYSLIFQITGDMTWNAVKGNPTAYLVLTFLAESAIIYASILAILKISPRPGKMKHNDKWAQVRQQAYPLMDSERRSRVREPAQYPV</sequence>
<evidence type="ECO:0000313" key="2">
    <source>
        <dbReference type="Proteomes" id="UP001497680"/>
    </source>
</evidence>
<accession>A0ACC0CL46</accession>
<protein>
    <submittedName>
        <fullName evidence="1">Uncharacterized protein</fullName>
    </submittedName>
</protein>
<dbReference type="Proteomes" id="UP001497680">
    <property type="component" value="Unassembled WGS sequence"/>
</dbReference>
<evidence type="ECO:0000313" key="1">
    <source>
        <dbReference type="EMBL" id="KAI6081178.1"/>
    </source>
</evidence>
<gene>
    <name evidence="1" type="ORF">F4821DRAFT_249817</name>
</gene>
<dbReference type="EMBL" id="MU394404">
    <property type="protein sequence ID" value="KAI6081178.1"/>
    <property type="molecule type" value="Genomic_DNA"/>
</dbReference>
<organism evidence="1 2">
    <name type="scientific">Hypoxylon rubiginosum</name>
    <dbReference type="NCBI Taxonomy" id="110542"/>
    <lineage>
        <taxon>Eukaryota</taxon>
        <taxon>Fungi</taxon>
        <taxon>Dikarya</taxon>
        <taxon>Ascomycota</taxon>
        <taxon>Pezizomycotina</taxon>
        <taxon>Sordariomycetes</taxon>
        <taxon>Xylariomycetidae</taxon>
        <taxon>Xylariales</taxon>
        <taxon>Hypoxylaceae</taxon>
        <taxon>Hypoxylon</taxon>
    </lineage>
</organism>
<keyword evidence="2" id="KW-1185">Reference proteome</keyword>